<evidence type="ECO:0000313" key="1">
    <source>
        <dbReference type="EMBL" id="KAI6093430.1"/>
    </source>
</evidence>
<accession>A0ACC0DMI8</accession>
<sequence length="511" mass="56047">MAVGDDYGLLDPESDTLSPLPNGHRNGLIAVAVCGIVSFVSTSTLFLYLTYKLMTWRMRSPKKGDDGQQTTPANDLSLGLAQRNYGMAKKAIPQEQEGSSQQQQGTKRGRPNQFLVLVYNLLFADMHQATAFMLNIPWIHNNAIVVGDPACWAQGWFVSTGDLSASCFICAIALHTYLAIVKGYRPPDWVLYLAITGLWVFVYVMAVAGVASTSNGRGVGGFYVRASAWCWVSVKYEGLRLWLHYFWIFLSFLVTSVLYSLIFFFLQRKQRSSQPLSHSRPSASTGSATTGITTRMQSSGHHPAFLIYPVIYVLCTAPLALGRVVSMSGREVSIAYFCLAGAMIASNGWLDVLLFSTTRHSIIFNAPLDSENTGLETFTFMRTPHWRKYGNMVWVQGGTQGGNGEQGRQRRRRRKAGWGLGKIGELMGWGRRGRSSEAKTGSWFGGHGSGSQESLRGNGGGTETGIQMDTVTTVVVEIAQESVKTSSREPSAHSIDSTEKVAVERAGSLRL</sequence>
<keyword evidence="2" id="KW-1185">Reference proteome</keyword>
<dbReference type="Proteomes" id="UP001497680">
    <property type="component" value="Unassembled WGS sequence"/>
</dbReference>
<protein>
    <submittedName>
        <fullName evidence="1">G protein-coupled glucose receptor regulating Gpa2-domain-containing protein</fullName>
    </submittedName>
</protein>
<dbReference type="EMBL" id="MU394281">
    <property type="protein sequence ID" value="KAI6093430.1"/>
    <property type="molecule type" value="Genomic_DNA"/>
</dbReference>
<comment type="caution">
    <text evidence="1">The sequence shown here is derived from an EMBL/GenBank/DDBJ whole genome shotgun (WGS) entry which is preliminary data.</text>
</comment>
<organism evidence="1 2">
    <name type="scientific">Hypoxylon rubiginosum</name>
    <dbReference type="NCBI Taxonomy" id="110542"/>
    <lineage>
        <taxon>Eukaryota</taxon>
        <taxon>Fungi</taxon>
        <taxon>Dikarya</taxon>
        <taxon>Ascomycota</taxon>
        <taxon>Pezizomycotina</taxon>
        <taxon>Sordariomycetes</taxon>
        <taxon>Xylariomycetidae</taxon>
        <taxon>Xylariales</taxon>
        <taxon>Hypoxylaceae</taxon>
        <taxon>Hypoxylon</taxon>
    </lineage>
</organism>
<name>A0ACC0DMI8_9PEZI</name>
<reference evidence="1 2" key="1">
    <citation type="journal article" date="2022" name="New Phytol.">
        <title>Ecological generalism drives hyperdiversity of secondary metabolite gene clusters in xylarialean endophytes.</title>
        <authorList>
            <person name="Franco M.E.E."/>
            <person name="Wisecaver J.H."/>
            <person name="Arnold A.E."/>
            <person name="Ju Y.M."/>
            <person name="Slot J.C."/>
            <person name="Ahrendt S."/>
            <person name="Moore L.P."/>
            <person name="Eastman K.E."/>
            <person name="Scott K."/>
            <person name="Konkel Z."/>
            <person name="Mondo S.J."/>
            <person name="Kuo A."/>
            <person name="Hayes R.D."/>
            <person name="Haridas S."/>
            <person name="Andreopoulos B."/>
            <person name="Riley R."/>
            <person name="LaButti K."/>
            <person name="Pangilinan J."/>
            <person name="Lipzen A."/>
            <person name="Amirebrahimi M."/>
            <person name="Yan J."/>
            <person name="Adam C."/>
            <person name="Keymanesh K."/>
            <person name="Ng V."/>
            <person name="Louie K."/>
            <person name="Northen T."/>
            <person name="Drula E."/>
            <person name="Henrissat B."/>
            <person name="Hsieh H.M."/>
            <person name="Youens-Clark K."/>
            <person name="Lutzoni F."/>
            <person name="Miadlikowska J."/>
            <person name="Eastwood D.C."/>
            <person name="Hamelin R.C."/>
            <person name="Grigoriev I.V."/>
            <person name="U'Ren J.M."/>
        </authorList>
    </citation>
    <scope>NUCLEOTIDE SEQUENCE [LARGE SCALE GENOMIC DNA]</scope>
    <source>
        <strain evidence="1 2">ER1909</strain>
    </source>
</reference>
<proteinExistence type="predicted"/>
<evidence type="ECO:0000313" key="2">
    <source>
        <dbReference type="Proteomes" id="UP001497680"/>
    </source>
</evidence>
<keyword evidence="1" id="KW-0675">Receptor</keyword>
<gene>
    <name evidence="1" type="ORF">F4821DRAFT_222933</name>
</gene>